<accession>A0ACB8QA16</accession>
<protein>
    <submittedName>
        <fullName evidence="1">Peptidase C12 ubiquitin carboxyl-terminal hydrolase 1</fullName>
    </submittedName>
</protein>
<gene>
    <name evidence="1" type="ORF">K488DRAFT_80572</name>
</gene>
<sequence length="241" mass="26462">MPSQRWIPLESNPEWAYRVGVLESSAEFVDVYSLDEEMLKFVPEPVLAVVMLFPVGGTLEEVRKTEDAQLAEESAAKVDPTIFWMRQTIGNACGTIGLIHALANCGVAFEPDCLFQRFLDRCKDLSPLERAKALETTDLFASAHAEAAAGGQTIAPDASEDTNLHFTCFVRAPSAAERASRVVADEIEMRLVELDGRRAGPVDRGVCNNLLQDTARHIQENVIPHVKSMNLSLVALVGKRL</sequence>
<name>A0ACB8QA16_9AGAM</name>
<keyword evidence="2" id="KW-1185">Reference proteome</keyword>
<evidence type="ECO:0000313" key="2">
    <source>
        <dbReference type="Proteomes" id="UP000814128"/>
    </source>
</evidence>
<reference evidence="1" key="1">
    <citation type="submission" date="2021-02" db="EMBL/GenBank/DDBJ databases">
        <authorList>
            <consortium name="DOE Joint Genome Institute"/>
            <person name="Ahrendt S."/>
            <person name="Looney B.P."/>
            <person name="Miyauchi S."/>
            <person name="Morin E."/>
            <person name="Drula E."/>
            <person name="Courty P.E."/>
            <person name="Chicoki N."/>
            <person name="Fauchery L."/>
            <person name="Kohler A."/>
            <person name="Kuo A."/>
            <person name="Labutti K."/>
            <person name="Pangilinan J."/>
            <person name="Lipzen A."/>
            <person name="Riley R."/>
            <person name="Andreopoulos W."/>
            <person name="He G."/>
            <person name="Johnson J."/>
            <person name="Barry K.W."/>
            <person name="Grigoriev I.V."/>
            <person name="Nagy L."/>
            <person name="Hibbett D."/>
            <person name="Henrissat B."/>
            <person name="Matheny P.B."/>
            <person name="Labbe J."/>
            <person name="Martin F."/>
        </authorList>
    </citation>
    <scope>NUCLEOTIDE SEQUENCE</scope>
    <source>
        <strain evidence="1">EC-137</strain>
    </source>
</reference>
<reference evidence="1" key="2">
    <citation type="journal article" date="2022" name="New Phytol.">
        <title>Evolutionary transition to the ectomycorrhizal habit in the genomes of a hyperdiverse lineage of mushroom-forming fungi.</title>
        <authorList>
            <person name="Looney B."/>
            <person name="Miyauchi S."/>
            <person name="Morin E."/>
            <person name="Drula E."/>
            <person name="Courty P.E."/>
            <person name="Kohler A."/>
            <person name="Kuo A."/>
            <person name="LaButti K."/>
            <person name="Pangilinan J."/>
            <person name="Lipzen A."/>
            <person name="Riley R."/>
            <person name="Andreopoulos W."/>
            <person name="He G."/>
            <person name="Johnson J."/>
            <person name="Nolan M."/>
            <person name="Tritt A."/>
            <person name="Barry K.W."/>
            <person name="Grigoriev I.V."/>
            <person name="Nagy L.G."/>
            <person name="Hibbett D."/>
            <person name="Henrissat B."/>
            <person name="Matheny P.B."/>
            <person name="Labbe J."/>
            <person name="Martin F.M."/>
        </authorList>
    </citation>
    <scope>NUCLEOTIDE SEQUENCE</scope>
    <source>
        <strain evidence="1">EC-137</strain>
    </source>
</reference>
<organism evidence="1 2">
    <name type="scientific">Vararia minispora EC-137</name>
    <dbReference type="NCBI Taxonomy" id="1314806"/>
    <lineage>
        <taxon>Eukaryota</taxon>
        <taxon>Fungi</taxon>
        <taxon>Dikarya</taxon>
        <taxon>Basidiomycota</taxon>
        <taxon>Agaricomycotina</taxon>
        <taxon>Agaricomycetes</taxon>
        <taxon>Russulales</taxon>
        <taxon>Lachnocladiaceae</taxon>
        <taxon>Vararia</taxon>
    </lineage>
</organism>
<proteinExistence type="predicted"/>
<dbReference type="Proteomes" id="UP000814128">
    <property type="component" value="Unassembled WGS sequence"/>
</dbReference>
<comment type="caution">
    <text evidence="1">The sequence shown here is derived from an EMBL/GenBank/DDBJ whole genome shotgun (WGS) entry which is preliminary data.</text>
</comment>
<dbReference type="EMBL" id="MU273731">
    <property type="protein sequence ID" value="KAI0028684.1"/>
    <property type="molecule type" value="Genomic_DNA"/>
</dbReference>
<evidence type="ECO:0000313" key="1">
    <source>
        <dbReference type="EMBL" id="KAI0028684.1"/>
    </source>
</evidence>
<keyword evidence="1" id="KW-0378">Hydrolase</keyword>